<evidence type="ECO:0000313" key="3">
    <source>
        <dbReference type="Proteomes" id="UP000095284"/>
    </source>
</evidence>
<gene>
    <name evidence="2" type="ORF">BXYJ_LOCUS13138</name>
</gene>
<dbReference type="OrthoDB" id="5868621at2759"/>
<dbReference type="PANTHER" id="PTHR31128">
    <property type="entry name" value="PROTEIN CBR-CLEC-135-RELATED"/>
    <property type="match status" value="1"/>
</dbReference>
<proteinExistence type="predicted"/>
<feature type="compositionally biased region" description="Low complexity" evidence="1">
    <location>
        <begin position="55"/>
        <end position="69"/>
    </location>
</feature>
<accession>A0A1I7RXI9</accession>
<evidence type="ECO:0000313" key="5">
    <source>
        <dbReference type="WBParaSite" id="BXY_0545600.1"/>
    </source>
</evidence>
<sequence>MSESWSESTSSRSSELSSGSQLLSSSCRSQSRIRSRVKRASASRSKSRSQDNVCSSMPSRSCTVSSSSSQDRAESRRGRREEKRGRKVSKASKSSSKSSHTQSIKSSRSQETSRTSKSSKGSKTSKSSKIRMVKRVRHPEHASRLISELNEDWQNANLDAYTVAMYRRMFAGARTPREMEKLLRPTQFMVYYKRGERPFDQPLELPLFLGYKDSHDMTHHFPVINFKDTFGKRQWTIGASFDMPGAACCSLARLLEHHEIYSFVDDSTGDIDVFPVWQLRNSSNSKE</sequence>
<evidence type="ECO:0000313" key="4">
    <source>
        <dbReference type="Proteomes" id="UP000659654"/>
    </source>
</evidence>
<reference evidence="5" key="1">
    <citation type="submission" date="2016-11" db="UniProtKB">
        <authorList>
            <consortium name="WormBaseParasite"/>
        </authorList>
    </citation>
    <scope>IDENTIFICATION</scope>
</reference>
<dbReference type="EMBL" id="CAJFCV020000005">
    <property type="protein sequence ID" value="CAG9126468.1"/>
    <property type="molecule type" value="Genomic_DNA"/>
</dbReference>
<feature type="compositionally biased region" description="Basic residues" evidence="1">
    <location>
        <begin position="31"/>
        <end position="47"/>
    </location>
</feature>
<dbReference type="Proteomes" id="UP000582659">
    <property type="component" value="Unassembled WGS sequence"/>
</dbReference>
<dbReference type="Proteomes" id="UP000095284">
    <property type="component" value="Unplaced"/>
</dbReference>
<evidence type="ECO:0000313" key="2">
    <source>
        <dbReference type="EMBL" id="CAD5233047.1"/>
    </source>
</evidence>
<organism evidence="3 5">
    <name type="scientific">Bursaphelenchus xylophilus</name>
    <name type="common">Pinewood nematode worm</name>
    <name type="synonym">Aphelenchoides xylophilus</name>
    <dbReference type="NCBI Taxonomy" id="6326"/>
    <lineage>
        <taxon>Eukaryota</taxon>
        <taxon>Metazoa</taxon>
        <taxon>Ecdysozoa</taxon>
        <taxon>Nematoda</taxon>
        <taxon>Chromadorea</taxon>
        <taxon>Rhabditida</taxon>
        <taxon>Tylenchina</taxon>
        <taxon>Tylenchomorpha</taxon>
        <taxon>Aphelenchoidea</taxon>
        <taxon>Aphelenchoididae</taxon>
        <taxon>Bursaphelenchus</taxon>
    </lineage>
</organism>
<feature type="compositionally biased region" description="Basic and acidic residues" evidence="1">
    <location>
        <begin position="71"/>
        <end position="84"/>
    </location>
</feature>
<dbReference type="WBParaSite" id="BXY_0545600.1">
    <property type="protein sequence ID" value="BXY_0545600.1"/>
    <property type="gene ID" value="BXY_0545600"/>
</dbReference>
<feature type="compositionally biased region" description="Low complexity" evidence="1">
    <location>
        <begin position="91"/>
        <end position="125"/>
    </location>
</feature>
<feature type="compositionally biased region" description="Low complexity" evidence="1">
    <location>
        <begin position="1"/>
        <end position="30"/>
    </location>
</feature>
<dbReference type="EMBL" id="CAJFDI010000005">
    <property type="protein sequence ID" value="CAD5233047.1"/>
    <property type="molecule type" value="Genomic_DNA"/>
</dbReference>
<protein>
    <submittedName>
        <fullName evidence="2">(pine wood nematode) hypothetical protein</fullName>
    </submittedName>
</protein>
<dbReference type="Proteomes" id="UP000659654">
    <property type="component" value="Unassembled WGS sequence"/>
</dbReference>
<dbReference type="PANTHER" id="PTHR31128:SF6">
    <property type="entry name" value="SH2 DOMAIN-CONTAINING PROTEIN"/>
    <property type="match status" value="1"/>
</dbReference>
<keyword evidence="4" id="KW-1185">Reference proteome</keyword>
<feature type="region of interest" description="Disordered" evidence="1">
    <location>
        <begin position="1"/>
        <end position="133"/>
    </location>
</feature>
<reference evidence="2" key="2">
    <citation type="submission" date="2020-09" db="EMBL/GenBank/DDBJ databases">
        <authorList>
            <person name="Kikuchi T."/>
        </authorList>
    </citation>
    <scope>NUCLEOTIDE SEQUENCE</scope>
    <source>
        <strain evidence="2">Ka4C1</strain>
    </source>
</reference>
<dbReference type="AlphaFoldDB" id="A0A1I7RXI9"/>
<name>A0A1I7RXI9_BURXY</name>
<evidence type="ECO:0000256" key="1">
    <source>
        <dbReference type="SAM" id="MobiDB-lite"/>
    </source>
</evidence>